<evidence type="ECO:0000256" key="2">
    <source>
        <dbReference type="ARBA" id="ARBA00023015"/>
    </source>
</evidence>
<keyword evidence="3" id="KW-0804">Transcription</keyword>
<reference evidence="7 8" key="1">
    <citation type="submission" date="2024-04" db="EMBL/GenBank/DDBJ databases">
        <authorList>
            <person name="Fracassetti M."/>
        </authorList>
    </citation>
    <scope>NUCLEOTIDE SEQUENCE [LARGE SCALE GENOMIC DNA]</scope>
</reference>
<name>A0AAV2CL00_9ROSI</name>
<gene>
    <name evidence="7" type="ORF">LTRI10_LOCUS4886</name>
</gene>
<feature type="compositionally biased region" description="Low complexity" evidence="5">
    <location>
        <begin position="217"/>
        <end position="234"/>
    </location>
</feature>
<feature type="compositionally biased region" description="Low complexity" evidence="5">
    <location>
        <begin position="242"/>
        <end position="254"/>
    </location>
</feature>
<dbReference type="PANTHER" id="PTHR43874:SF50">
    <property type="entry name" value="TWO-COMPONENT RESPONSE REGULATOR ARR3-RELATED"/>
    <property type="match status" value="1"/>
</dbReference>
<protein>
    <recommendedName>
        <fullName evidence="6">Response regulatory domain-containing protein</fullName>
    </recommendedName>
</protein>
<dbReference type="EMBL" id="OZ034813">
    <property type="protein sequence ID" value="CAL1357237.1"/>
    <property type="molecule type" value="Genomic_DNA"/>
</dbReference>
<feature type="modified residue" description="4-aspartylphosphate" evidence="4">
    <location>
        <position position="100"/>
    </location>
</feature>
<keyword evidence="4" id="KW-0597">Phosphoprotein</keyword>
<evidence type="ECO:0000256" key="3">
    <source>
        <dbReference type="ARBA" id="ARBA00023163"/>
    </source>
</evidence>
<dbReference type="SUPFAM" id="SSF52172">
    <property type="entry name" value="CheY-like"/>
    <property type="match status" value="1"/>
</dbReference>
<dbReference type="SMART" id="SM00448">
    <property type="entry name" value="REC"/>
    <property type="match status" value="1"/>
</dbReference>
<dbReference type="InterPro" id="IPR011006">
    <property type="entry name" value="CheY-like_superfamily"/>
</dbReference>
<evidence type="ECO:0000256" key="1">
    <source>
        <dbReference type="ARBA" id="ARBA00023012"/>
    </source>
</evidence>
<dbReference type="AlphaFoldDB" id="A0AAV2CL00"/>
<keyword evidence="2" id="KW-0805">Transcription regulation</keyword>
<dbReference type="InterPro" id="IPR001789">
    <property type="entry name" value="Sig_transdc_resp-reg_receiver"/>
</dbReference>
<organism evidence="7 8">
    <name type="scientific">Linum trigynum</name>
    <dbReference type="NCBI Taxonomy" id="586398"/>
    <lineage>
        <taxon>Eukaryota</taxon>
        <taxon>Viridiplantae</taxon>
        <taxon>Streptophyta</taxon>
        <taxon>Embryophyta</taxon>
        <taxon>Tracheophyta</taxon>
        <taxon>Spermatophyta</taxon>
        <taxon>Magnoliopsida</taxon>
        <taxon>eudicotyledons</taxon>
        <taxon>Gunneridae</taxon>
        <taxon>Pentapetalae</taxon>
        <taxon>rosids</taxon>
        <taxon>fabids</taxon>
        <taxon>Malpighiales</taxon>
        <taxon>Linaceae</taxon>
        <taxon>Linum</taxon>
    </lineage>
</organism>
<feature type="domain" description="Response regulatory" evidence="6">
    <location>
        <begin position="34"/>
        <end position="167"/>
    </location>
</feature>
<feature type="region of interest" description="Disordered" evidence="5">
    <location>
        <begin position="1"/>
        <end position="27"/>
    </location>
</feature>
<evidence type="ECO:0000313" key="7">
    <source>
        <dbReference type="EMBL" id="CAL1357237.1"/>
    </source>
</evidence>
<evidence type="ECO:0000313" key="8">
    <source>
        <dbReference type="Proteomes" id="UP001497516"/>
    </source>
</evidence>
<dbReference type="Pfam" id="PF00072">
    <property type="entry name" value="Response_reg"/>
    <property type="match status" value="1"/>
</dbReference>
<keyword evidence="8" id="KW-1185">Reference proteome</keyword>
<feature type="region of interest" description="Disordered" evidence="5">
    <location>
        <begin position="192"/>
        <end position="271"/>
    </location>
</feature>
<accession>A0AAV2CL00</accession>
<dbReference type="PANTHER" id="PTHR43874">
    <property type="entry name" value="TWO-COMPONENT RESPONSE REGULATOR"/>
    <property type="match status" value="1"/>
</dbReference>
<keyword evidence="1" id="KW-0902">Two-component regulatory system</keyword>
<proteinExistence type="predicted"/>
<dbReference type="InterPro" id="IPR045279">
    <property type="entry name" value="ARR-like"/>
</dbReference>
<sequence>MARNGVVASQRWRSDGEISSQQQPAHDSAAKEVHVLAVDDSLIDRKVIERLLRNSSYKVTAVDSGIRALQFLGLDGEEKKTSSIGAFDSLKIKVDLIITDYCMPEMTGYDLLKKIKGSSTLREIPVVIMSSENVVTRIDRCLEEGAEDFIVKPVKASDVERLRGYMETTSEPSVRVNKRKQRESCESCNCLSTASSTSSSPISSSSPSPSPSPPPTSMSSSSPSSTPMSMSVPSSPSPSQSPSPATASAPCSPSLLDSPTRRLKMSSPQEE</sequence>
<dbReference type="CDD" id="cd17581">
    <property type="entry name" value="REC_typeA_ARR"/>
    <property type="match status" value="1"/>
</dbReference>
<dbReference type="GO" id="GO:0009736">
    <property type="term" value="P:cytokinin-activated signaling pathway"/>
    <property type="evidence" value="ECO:0007669"/>
    <property type="project" value="InterPro"/>
</dbReference>
<feature type="compositionally biased region" description="Low complexity" evidence="5">
    <location>
        <begin position="192"/>
        <end position="207"/>
    </location>
</feature>
<dbReference type="GO" id="GO:0000160">
    <property type="term" value="P:phosphorelay signal transduction system"/>
    <property type="evidence" value="ECO:0007669"/>
    <property type="project" value="UniProtKB-KW"/>
</dbReference>
<dbReference type="Gene3D" id="3.40.50.2300">
    <property type="match status" value="1"/>
</dbReference>
<dbReference type="PROSITE" id="PS50110">
    <property type="entry name" value="RESPONSE_REGULATORY"/>
    <property type="match status" value="1"/>
</dbReference>
<evidence type="ECO:0000256" key="5">
    <source>
        <dbReference type="SAM" id="MobiDB-lite"/>
    </source>
</evidence>
<evidence type="ECO:0000259" key="6">
    <source>
        <dbReference type="PROSITE" id="PS50110"/>
    </source>
</evidence>
<dbReference type="Proteomes" id="UP001497516">
    <property type="component" value="Chromosome 1"/>
</dbReference>
<evidence type="ECO:0000256" key="4">
    <source>
        <dbReference type="PROSITE-ProRule" id="PRU00169"/>
    </source>
</evidence>